<dbReference type="Proteomes" id="UP000469559">
    <property type="component" value="Unassembled WGS sequence"/>
</dbReference>
<dbReference type="PANTHER" id="PTHR43712:SF19">
    <property type="entry name" value="DUAL O-METHYLTRANSFERASE_FAD-DEPENDENT MONOOXYGENASE ELCB"/>
    <property type="match status" value="1"/>
</dbReference>
<evidence type="ECO:0000256" key="1">
    <source>
        <dbReference type="ARBA" id="ARBA00022603"/>
    </source>
</evidence>
<dbReference type="PROSITE" id="PS51683">
    <property type="entry name" value="SAM_OMT_II"/>
    <property type="match status" value="1"/>
</dbReference>
<evidence type="ECO:0000256" key="3">
    <source>
        <dbReference type="ARBA" id="ARBA00022691"/>
    </source>
</evidence>
<sequence length="384" mass="43076">MAAFSNMHTRQDIFDAVTRIKQVTQEPSDFLMDLLVQQQQFACIEWLWRFKVMEEVPLPPTTILYEDVASKIHVPGSILRAVARMAMTVGVLCETEDGRLAHNPLSAALVTDDDLATWLSHILNRSVPCMRAFPQAAVNWPNPAKGNETAYNVAMNTDLPFFDHLKANPDIGAEFGKYMQSQAKVNTGASVDHLVTGFDWAALGNAKIVDVGGNSGSASLALAQAFPHLRFIVQDLPDPIQQARSQAESSFSKETAARIEFMEHDFFTEQPVKDADIYLLRMIIHDWPDADAVRILKLLTTAMIKPGSRIVIMDMMLPPPGSRSRTLEAILRQKDLMMRQVLNAKEREAEDWHALIRAVEDGLHINAIRCPEGSHHSIFEIRRR</sequence>
<evidence type="ECO:0000259" key="4">
    <source>
        <dbReference type="Pfam" id="PF00891"/>
    </source>
</evidence>
<accession>A0A8T9BMS5</accession>
<comment type="caution">
    <text evidence="5">The sequence shown here is derived from an EMBL/GenBank/DDBJ whole genome shotgun (WGS) entry which is preliminary data.</text>
</comment>
<dbReference type="SUPFAM" id="SSF46785">
    <property type="entry name" value="Winged helix' DNA-binding domain"/>
    <property type="match status" value="1"/>
</dbReference>
<evidence type="ECO:0000313" key="6">
    <source>
        <dbReference type="Proteomes" id="UP000469559"/>
    </source>
</evidence>
<dbReference type="SUPFAM" id="SSF53335">
    <property type="entry name" value="S-adenosyl-L-methionine-dependent methyltransferases"/>
    <property type="match status" value="1"/>
</dbReference>
<dbReference type="EMBL" id="QGMF01000088">
    <property type="protein sequence ID" value="TVY19763.1"/>
    <property type="molecule type" value="Genomic_DNA"/>
</dbReference>
<dbReference type="InterPro" id="IPR036388">
    <property type="entry name" value="WH-like_DNA-bd_sf"/>
</dbReference>
<dbReference type="InterPro" id="IPR029063">
    <property type="entry name" value="SAM-dependent_MTases_sf"/>
</dbReference>
<proteinExistence type="predicted"/>
<gene>
    <name evidence="5" type="primary">FSR2</name>
    <name evidence="5" type="ORF">LARI1_G002599</name>
</gene>
<dbReference type="InterPro" id="IPR001077">
    <property type="entry name" value="COMT_C"/>
</dbReference>
<feature type="domain" description="O-methyltransferase C-terminal" evidence="4">
    <location>
        <begin position="147"/>
        <end position="357"/>
    </location>
</feature>
<keyword evidence="2" id="KW-0808">Transferase</keyword>
<evidence type="ECO:0000256" key="2">
    <source>
        <dbReference type="ARBA" id="ARBA00022679"/>
    </source>
</evidence>
<evidence type="ECO:0000313" key="5">
    <source>
        <dbReference type="EMBL" id="TVY19763.1"/>
    </source>
</evidence>
<reference evidence="5 6" key="1">
    <citation type="submission" date="2018-05" db="EMBL/GenBank/DDBJ databases">
        <title>Whole genome sequencing for identification of molecular markers to develop diagnostic detection tools for the regulated plant pathogen Lachnellula willkommii.</title>
        <authorList>
            <person name="Giroux E."/>
            <person name="Bilodeau G."/>
        </authorList>
    </citation>
    <scope>NUCLEOTIDE SEQUENCE [LARGE SCALE GENOMIC DNA]</scope>
    <source>
        <strain evidence="5 6">CBS 203.66</strain>
    </source>
</reference>
<name>A0A8T9BMS5_9HELO</name>
<dbReference type="OrthoDB" id="1606438at2759"/>
<keyword evidence="3" id="KW-0949">S-adenosyl-L-methionine</keyword>
<dbReference type="Gene3D" id="1.10.10.10">
    <property type="entry name" value="Winged helix-like DNA-binding domain superfamily/Winged helix DNA-binding domain"/>
    <property type="match status" value="1"/>
</dbReference>
<dbReference type="Pfam" id="PF00891">
    <property type="entry name" value="Methyltransf_2"/>
    <property type="match status" value="1"/>
</dbReference>
<dbReference type="GO" id="GO:0008171">
    <property type="term" value="F:O-methyltransferase activity"/>
    <property type="evidence" value="ECO:0007669"/>
    <property type="project" value="InterPro"/>
</dbReference>
<dbReference type="Gene3D" id="3.40.50.150">
    <property type="entry name" value="Vaccinia Virus protein VP39"/>
    <property type="match status" value="1"/>
</dbReference>
<dbReference type="InterPro" id="IPR036390">
    <property type="entry name" value="WH_DNA-bd_sf"/>
</dbReference>
<protein>
    <submittedName>
        <fullName evidence="5">O-methyltransferase fsr2</fullName>
    </submittedName>
</protein>
<dbReference type="AlphaFoldDB" id="A0A8T9BMS5"/>
<dbReference type="InterPro" id="IPR016461">
    <property type="entry name" value="COMT-like"/>
</dbReference>
<keyword evidence="6" id="KW-1185">Reference proteome</keyword>
<dbReference type="GO" id="GO:0032259">
    <property type="term" value="P:methylation"/>
    <property type="evidence" value="ECO:0007669"/>
    <property type="project" value="UniProtKB-KW"/>
</dbReference>
<organism evidence="5 6">
    <name type="scientific">Lachnellula arida</name>
    <dbReference type="NCBI Taxonomy" id="1316785"/>
    <lineage>
        <taxon>Eukaryota</taxon>
        <taxon>Fungi</taxon>
        <taxon>Dikarya</taxon>
        <taxon>Ascomycota</taxon>
        <taxon>Pezizomycotina</taxon>
        <taxon>Leotiomycetes</taxon>
        <taxon>Helotiales</taxon>
        <taxon>Lachnaceae</taxon>
        <taxon>Lachnellula</taxon>
    </lineage>
</organism>
<keyword evidence="1" id="KW-0489">Methyltransferase</keyword>
<dbReference type="PANTHER" id="PTHR43712">
    <property type="entry name" value="PUTATIVE (AFU_ORTHOLOGUE AFUA_4G14580)-RELATED"/>
    <property type="match status" value="1"/>
</dbReference>